<comment type="subcellular location">
    <subcellularLocation>
        <location evidence="2">Cytoplasm</location>
    </subcellularLocation>
    <subcellularLocation>
        <location evidence="1">Nucleus</location>
    </subcellularLocation>
</comment>
<dbReference type="PANTHER" id="PTHR31250">
    <property type="entry name" value="IQ DOMAIN-CONTAINING PROTEIN IQM3"/>
    <property type="match status" value="1"/>
</dbReference>
<dbReference type="STRING" id="1051616.A0A3M9YEX4"/>
<comment type="caution">
    <text evidence="6">The sequence shown here is derived from an EMBL/GenBank/DDBJ whole genome shotgun (WGS) entry which is preliminary data.</text>
</comment>
<dbReference type="GeneID" id="39609431"/>
<reference evidence="6 7" key="1">
    <citation type="submission" date="2018-10" db="EMBL/GenBank/DDBJ databases">
        <title>Genome sequence of Verticillium nonalfalfae VnAa140.</title>
        <authorList>
            <person name="Stajich J.E."/>
            <person name="Kasson M.T."/>
        </authorList>
    </citation>
    <scope>NUCLEOTIDE SEQUENCE [LARGE SCALE GENOMIC DNA]</scope>
    <source>
        <strain evidence="6 7">VnAa140</strain>
    </source>
</reference>
<gene>
    <name evidence="6" type="ORF">D7B24_005742</name>
</gene>
<dbReference type="PROSITE" id="PS50096">
    <property type="entry name" value="IQ"/>
    <property type="match status" value="1"/>
</dbReference>
<dbReference type="PANTHER" id="PTHR31250:SF27">
    <property type="entry name" value="IQ DOMAIN-CONTAINING PROTEIN IQM5"/>
    <property type="match status" value="1"/>
</dbReference>
<feature type="region of interest" description="Disordered" evidence="5">
    <location>
        <begin position="405"/>
        <end position="459"/>
    </location>
</feature>
<keyword evidence="7" id="KW-1185">Reference proteome</keyword>
<evidence type="ECO:0000313" key="7">
    <source>
        <dbReference type="Proteomes" id="UP000267145"/>
    </source>
</evidence>
<dbReference type="GO" id="GO:0005634">
    <property type="term" value="C:nucleus"/>
    <property type="evidence" value="ECO:0007669"/>
    <property type="project" value="UniProtKB-SubCell"/>
</dbReference>
<dbReference type="InterPro" id="IPR044159">
    <property type="entry name" value="IQM"/>
</dbReference>
<feature type="compositionally biased region" description="Polar residues" evidence="5">
    <location>
        <begin position="135"/>
        <end position="145"/>
    </location>
</feature>
<protein>
    <recommendedName>
        <fullName evidence="8">IQ domain-containing protein IQM6</fullName>
    </recommendedName>
</protein>
<evidence type="ECO:0008006" key="8">
    <source>
        <dbReference type="Google" id="ProtNLM"/>
    </source>
</evidence>
<keyword evidence="3" id="KW-0963">Cytoplasm</keyword>
<feature type="compositionally biased region" description="Polar residues" evidence="5">
    <location>
        <begin position="681"/>
        <end position="695"/>
    </location>
</feature>
<evidence type="ECO:0000256" key="5">
    <source>
        <dbReference type="SAM" id="MobiDB-lite"/>
    </source>
</evidence>
<dbReference type="RefSeq" id="XP_028495818.1">
    <property type="nucleotide sequence ID" value="XM_028639891.1"/>
</dbReference>
<evidence type="ECO:0000256" key="2">
    <source>
        <dbReference type="ARBA" id="ARBA00004496"/>
    </source>
</evidence>
<evidence type="ECO:0000256" key="1">
    <source>
        <dbReference type="ARBA" id="ARBA00004123"/>
    </source>
</evidence>
<proteinExistence type="predicted"/>
<feature type="region of interest" description="Disordered" evidence="5">
    <location>
        <begin position="101"/>
        <end position="158"/>
    </location>
</feature>
<keyword evidence="4" id="KW-0539">Nucleus</keyword>
<accession>A0A3M9YEX4</accession>
<organism evidence="6 7">
    <name type="scientific">Verticillium nonalfalfae</name>
    <dbReference type="NCBI Taxonomy" id="1051616"/>
    <lineage>
        <taxon>Eukaryota</taxon>
        <taxon>Fungi</taxon>
        <taxon>Dikarya</taxon>
        <taxon>Ascomycota</taxon>
        <taxon>Pezizomycotina</taxon>
        <taxon>Sordariomycetes</taxon>
        <taxon>Hypocreomycetidae</taxon>
        <taxon>Glomerellales</taxon>
        <taxon>Plectosphaerellaceae</taxon>
        <taxon>Verticillium</taxon>
    </lineage>
</organism>
<dbReference type="GO" id="GO:0005737">
    <property type="term" value="C:cytoplasm"/>
    <property type="evidence" value="ECO:0007669"/>
    <property type="project" value="UniProtKB-SubCell"/>
</dbReference>
<name>A0A3M9YEX4_9PEZI</name>
<dbReference type="Proteomes" id="UP000267145">
    <property type="component" value="Unassembled WGS sequence"/>
</dbReference>
<evidence type="ECO:0000256" key="3">
    <source>
        <dbReference type="ARBA" id="ARBA00022490"/>
    </source>
</evidence>
<sequence>MTYPSTTLSSPIVVGPTETLIKKAAPPTRSAPTLTYLPCNPTPPASPSCVPVKTTSLTAATKKLDTTSSIPTNRPPAVSYSSRKAYLDSLIPPSTEEFNKISQVQHGREVETRKRARQVRRESVLPLPSPDTMPRPTSEQSSLRSQPRRKSIEAFRSRRAAKVIQRSYRGYRSRRESKGLELAASTRWVAAIQEAQFRETTKPRAREAMAPETGEAPTMLSREDDGKVHRGATARENWKKAAMIARRAGQDDADCDAESLTHMSLSSSSDADGEMTEKRKCREEATAKRKQDSQMMGLQYFLEMVDLKHRYGSNLRTYHEEWKKHDTNENFFYWLDYGEGQTIDMAACPRDRLEREQVRYLSREERQHYLVSIDEEGALCWAKNGERINTTEDYRDSICGIVPRDDPTPAWSTARDMPPTPEPEADANDSRSESSIESALEADRAAKYATPEVDDEKPHRKVMHVSASTIFNKMLRKSVRKNTWIFVADTNFRLYVGIKSSGAFQHSSFLQGSRISSAGLIKVKDGKIKSLSPLSGHYRPPTSNFRAFIRSLRESRVDVSHVSISKSYAVLVGLETYVRTRKKGKHVMQKMSLNKDKLVAPEAVARREEEERDKSESAAREREILEAEAAREQREREENSAAVKLMRKLHIAPTDEDDDKDASTGNNAQPSPGERVDEGDVSTQGGTTARTPAAA</sequence>
<feature type="compositionally biased region" description="Basic and acidic residues" evidence="5">
    <location>
        <begin position="106"/>
        <end position="123"/>
    </location>
</feature>
<dbReference type="EMBL" id="RBVV01000037">
    <property type="protein sequence ID" value="RNJ57660.1"/>
    <property type="molecule type" value="Genomic_DNA"/>
</dbReference>
<feature type="region of interest" description="Disordered" evidence="5">
    <location>
        <begin position="599"/>
        <end position="695"/>
    </location>
</feature>
<dbReference type="AlphaFoldDB" id="A0A3M9YEX4"/>
<evidence type="ECO:0000313" key="6">
    <source>
        <dbReference type="EMBL" id="RNJ57660.1"/>
    </source>
</evidence>
<evidence type="ECO:0000256" key="4">
    <source>
        <dbReference type="ARBA" id="ARBA00023242"/>
    </source>
</evidence>
<feature type="compositionally biased region" description="Basic and acidic residues" evidence="5">
    <location>
        <begin position="599"/>
        <end position="639"/>
    </location>
</feature>